<name>A0ABC8M9V6_ERUVS</name>
<feature type="region of interest" description="Disordered" evidence="1">
    <location>
        <begin position="47"/>
        <end position="93"/>
    </location>
</feature>
<evidence type="ECO:0000256" key="1">
    <source>
        <dbReference type="SAM" id="MobiDB-lite"/>
    </source>
</evidence>
<protein>
    <submittedName>
        <fullName evidence="2">Uncharacterized protein</fullName>
    </submittedName>
</protein>
<keyword evidence="3" id="KW-1185">Reference proteome</keyword>
<reference evidence="2 3" key="1">
    <citation type="submission" date="2022-03" db="EMBL/GenBank/DDBJ databases">
        <authorList>
            <person name="Macdonald S."/>
            <person name="Ahmed S."/>
            <person name="Newling K."/>
        </authorList>
    </citation>
    <scope>NUCLEOTIDE SEQUENCE [LARGE SCALE GENOMIC DNA]</scope>
</reference>
<proteinExistence type="predicted"/>
<dbReference type="Proteomes" id="UP001642260">
    <property type="component" value="Unassembled WGS sequence"/>
</dbReference>
<accession>A0ABC8M9V6</accession>
<evidence type="ECO:0000313" key="3">
    <source>
        <dbReference type="Proteomes" id="UP001642260"/>
    </source>
</evidence>
<organism evidence="2 3">
    <name type="scientific">Eruca vesicaria subsp. sativa</name>
    <name type="common">Garden rocket</name>
    <name type="synonym">Eruca sativa</name>
    <dbReference type="NCBI Taxonomy" id="29727"/>
    <lineage>
        <taxon>Eukaryota</taxon>
        <taxon>Viridiplantae</taxon>
        <taxon>Streptophyta</taxon>
        <taxon>Embryophyta</taxon>
        <taxon>Tracheophyta</taxon>
        <taxon>Spermatophyta</taxon>
        <taxon>Magnoliopsida</taxon>
        <taxon>eudicotyledons</taxon>
        <taxon>Gunneridae</taxon>
        <taxon>Pentapetalae</taxon>
        <taxon>rosids</taxon>
        <taxon>malvids</taxon>
        <taxon>Brassicales</taxon>
        <taxon>Brassicaceae</taxon>
        <taxon>Brassiceae</taxon>
        <taxon>Eruca</taxon>
    </lineage>
</organism>
<feature type="compositionally biased region" description="Polar residues" evidence="1">
    <location>
        <begin position="47"/>
        <end position="59"/>
    </location>
</feature>
<feature type="compositionally biased region" description="Low complexity" evidence="1">
    <location>
        <begin position="64"/>
        <end position="76"/>
    </location>
</feature>
<gene>
    <name evidence="2" type="ORF">ERUC_LOCUS45147</name>
</gene>
<comment type="caution">
    <text evidence="2">The sequence shown here is derived from an EMBL/GenBank/DDBJ whole genome shotgun (WGS) entry which is preliminary data.</text>
</comment>
<dbReference type="EMBL" id="CAKOAT010997779">
    <property type="protein sequence ID" value="CAH8392664.1"/>
    <property type="molecule type" value="Genomic_DNA"/>
</dbReference>
<sequence>MSTPTLRDAARGNLSRLQGILSPCYDQVAVGLKTHSCCMCDRAVSPVSLSTPTKSSSRLVENVSPSSSPHLSESGSKAADPVGHHQSLPLRSH</sequence>
<evidence type="ECO:0000313" key="2">
    <source>
        <dbReference type="EMBL" id="CAH8392664.1"/>
    </source>
</evidence>
<dbReference type="AlphaFoldDB" id="A0ABC8M9V6"/>